<evidence type="ECO:0000256" key="2">
    <source>
        <dbReference type="SAM" id="Phobius"/>
    </source>
</evidence>
<gene>
    <name evidence="3" type="ORF">LNTAR_15272</name>
</gene>
<evidence type="ECO:0000313" key="3">
    <source>
        <dbReference type="EMBL" id="EDM25789.1"/>
    </source>
</evidence>
<dbReference type="eggNOG" id="ENOG5034850">
    <property type="taxonomic scope" value="Bacteria"/>
</dbReference>
<keyword evidence="2" id="KW-0812">Transmembrane</keyword>
<comment type="caution">
    <text evidence="3">The sequence shown here is derived from an EMBL/GenBank/DDBJ whole genome shotgun (WGS) entry which is preliminary data.</text>
</comment>
<dbReference type="AlphaFoldDB" id="A6DRH9"/>
<proteinExistence type="predicted"/>
<feature type="transmembrane region" description="Helical" evidence="2">
    <location>
        <begin position="159"/>
        <end position="176"/>
    </location>
</feature>
<accession>A6DRH9</accession>
<dbReference type="OrthoDB" id="1059559at2"/>
<keyword evidence="2" id="KW-1133">Transmembrane helix</keyword>
<protein>
    <submittedName>
        <fullName evidence="3">Uncharacterized protein</fullName>
    </submittedName>
</protein>
<evidence type="ECO:0000256" key="1">
    <source>
        <dbReference type="SAM" id="Coils"/>
    </source>
</evidence>
<evidence type="ECO:0000313" key="4">
    <source>
        <dbReference type="Proteomes" id="UP000004947"/>
    </source>
</evidence>
<dbReference type="Proteomes" id="UP000004947">
    <property type="component" value="Unassembled WGS sequence"/>
</dbReference>
<sequence length="372" mass="42703">MDLERLNNVVKEIEEQSHELKNYNGIFLEIRKIKDEVAASLQSLNDNNHDLKKLSNDVNKSIHLINQELKKINVISQEINTLEKRLNTKINTSFEKQKSEIESSVRLELDIINTKIDKKILELELSIQKKLDSLRESLDKSVMEIASTNKEGFKSLKQFIILLFIVVLAVSAGLYFKIGNIDTAPTIVAPSNLSSDSVIVTPKVNSEDRPKIEALKVDLSAFEKGALFEEYVLKKFDKRYFKIRSLSSHQNVEIKTESNRTPSPDIEVTFSVKDQSSKFTVECLWRKEVWGEEVSFNESLIEGYKSSEIYKNIPLFFFVGIGGQPSSPKEVFVINLKDLQNNKLSEKSLNNHKLDISRGWFYLADEKKFKLH</sequence>
<reference evidence="3 4" key="1">
    <citation type="journal article" date="2010" name="J. Bacteriol.">
        <title>Genome sequence of Lentisphaera araneosa HTCC2155T, the type species of the order Lentisphaerales in the phylum Lentisphaerae.</title>
        <authorList>
            <person name="Thrash J.C."/>
            <person name="Cho J.C."/>
            <person name="Vergin K.L."/>
            <person name="Morris R.M."/>
            <person name="Giovannoni S.J."/>
        </authorList>
    </citation>
    <scope>NUCLEOTIDE SEQUENCE [LARGE SCALE GENOMIC DNA]</scope>
    <source>
        <strain evidence="3 4">HTCC2155</strain>
    </source>
</reference>
<dbReference type="RefSeq" id="WP_007280451.1">
    <property type="nucleotide sequence ID" value="NZ_ABCK01000024.1"/>
</dbReference>
<organism evidence="3 4">
    <name type="scientific">Lentisphaera araneosa HTCC2155</name>
    <dbReference type="NCBI Taxonomy" id="313628"/>
    <lineage>
        <taxon>Bacteria</taxon>
        <taxon>Pseudomonadati</taxon>
        <taxon>Lentisphaerota</taxon>
        <taxon>Lentisphaeria</taxon>
        <taxon>Lentisphaerales</taxon>
        <taxon>Lentisphaeraceae</taxon>
        <taxon>Lentisphaera</taxon>
    </lineage>
</organism>
<keyword evidence="2" id="KW-0472">Membrane</keyword>
<dbReference type="EMBL" id="ABCK01000024">
    <property type="protein sequence ID" value="EDM25789.1"/>
    <property type="molecule type" value="Genomic_DNA"/>
</dbReference>
<keyword evidence="4" id="KW-1185">Reference proteome</keyword>
<feature type="coiled-coil region" evidence="1">
    <location>
        <begin position="3"/>
        <end position="85"/>
    </location>
</feature>
<keyword evidence="1" id="KW-0175">Coiled coil</keyword>
<name>A6DRH9_9BACT</name>